<keyword evidence="12" id="KW-0732">Signal</keyword>
<evidence type="ECO:0000313" key="14">
    <source>
        <dbReference type="EMBL" id="CAH7665836.1"/>
    </source>
</evidence>
<gene>
    <name evidence="14" type="ORF">PPACK8108_LOCUS128</name>
</gene>
<dbReference type="CDD" id="cd05471">
    <property type="entry name" value="pepsin_like"/>
    <property type="match status" value="1"/>
</dbReference>
<dbReference type="Pfam" id="PF00026">
    <property type="entry name" value="Asp"/>
    <property type="match status" value="1"/>
</dbReference>
<evidence type="ECO:0000313" key="15">
    <source>
        <dbReference type="Proteomes" id="UP001153365"/>
    </source>
</evidence>
<evidence type="ECO:0000256" key="4">
    <source>
        <dbReference type="ARBA" id="ARBA00022670"/>
    </source>
</evidence>
<evidence type="ECO:0000256" key="8">
    <source>
        <dbReference type="ARBA" id="ARBA00023180"/>
    </source>
</evidence>
<dbReference type="InterPro" id="IPR001461">
    <property type="entry name" value="Aspartic_peptidase_A1"/>
</dbReference>
<accession>A0AAV0AF91</accession>
<evidence type="ECO:0000256" key="9">
    <source>
        <dbReference type="ARBA" id="ARBA00023288"/>
    </source>
</evidence>
<dbReference type="SUPFAM" id="SSF50630">
    <property type="entry name" value="Acid proteases"/>
    <property type="match status" value="1"/>
</dbReference>
<keyword evidence="4 11" id="KW-0645">Protease</keyword>
<keyword evidence="15" id="KW-1185">Reference proteome</keyword>
<keyword evidence="6 11" id="KW-0378">Hydrolase</keyword>
<comment type="subcellular location">
    <subcellularLocation>
        <location evidence="1">Cell membrane</location>
    </subcellularLocation>
</comment>
<feature type="signal peptide" evidence="12">
    <location>
        <begin position="1"/>
        <end position="22"/>
    </location>
</feature>
<evidence type="ECO:0000256" key="7">
    <source>
        <dbReference type="ARBA" id="ARBA00023136"/>
    </source>
</evidence>
<feature type="chain" id="PRO_5043437751" evidence="12">
    <location>
        <begin position="23"/>
        <end position="664"/>
    </location>
</feature>
<protein>
    <submittedName>
        <fullName evidence="14">Aspartic peptidase domain-containing protein</fullName>
    </submittedName>
</protein>
<feature type="active site" evidence="10">
    <location>
        <position position="357"/>
    </location>
</feature>
<feature type="domain" description="Peptidase A1" evidence="13">
    <location>
        <begin position="339"/>
        <end position="654"/>
    </location>
</feature>
<evidence type="ECO:0000256" key="10">
    <source>
        <dbReference type="PIRSR" id="PIRSR601461-1"/>
    </source>
</evidence>
<feature type="active site" evidence="10">
    <location>
        <position position="545"/>
    </location>
</feature>
<dbReference type="Proteomes" id="UP001153365">
    <property type="component" value="Unassembled WGS sequence"/>
</dbReference>
<name>A0AAV0AF91_PHAPC</name>
<dbReference type="InterPro" id="IPR033121">
    <property type="entry name" value="PEPTIDASE_A1"/>
</dbReference>
<organism evidence="14 15">
    <name type="scientific">Phakopsora pachyrhizi</name>
    <name type="common">Asian soybean rust disease fungus</name>
    <dbReference type="NCBI Taxonomy" id="170000"/>
    <lineage>
        <taxon>Eukaryota</taxon>
        <taxon>Fungi</taxon>
        <taxon>Dikarya</taxon>
        <taxon>Basidiomycota</taxon>
        <taxon>Pucciniomycotina</taxon>
        <taxon>Pucciniomycetes</taxon>
        <taxon>Pucciniales</taxon>
        <taxon>Phakopsoraceae</taxon>
        <taxon>Phakopsora</taxon>
    </lineage>
</organism>
<evidence type="ECO:0000256" key="2">
    <source>
        <dbReference type="ARBA" id="ARBA00007447"/>
    </source>
</evidence>
<dbReference type="EMBL" id="CALTRL010000009">
    <property type="protein sequence ID" value="CAH7665836.1"/>
    <property type="molecule type" value="Genomic_DNA"/>
</dbReference>
<dbReference type="PANTHER" id="PTHR47966:SF75">
    <property type="entry name" value="ENDOPEPTIDASE (CTSD), PUTATIVE (AFU_ORTHOLOGUE AFUA_4G07040)-RELATED"/>
    <property type="match status" value="1"/>
</dbReference>
<dbReference type="PROSITE" id="PS00141">
    <property type="entry name" value="ASP_PROTEASE"/>
    <property type="match status" value="2"/>
</dbReference>
<keyword evidence="5 11" id="KW-0064">Aspartyl protease</keyword>
<dbReference type="FunFam" id="2.40.70.10:FF:000008">
    <property type="entry name" value="Cathepsin D"/>
    <property type="match status" value="1"/>
</dbReference>
<keyword evidence="8" id="KW-0325">Glycoprotein</keyword>
<evidence type="ECO:0000256" key="1">
    <source>
        <dbReference type="ARBA" id="ARBA00004236"/>
    </source>
</evidence>
<keyword evidence="7" id="KW-0472">Membrane</keyword>
<dbReference type="AlphaFoldDB" id="A0AAV0AF91"/>
<dbReference type="PRINTS" id="PR00792">
    <property type="entry name" value="PEPSIN"/>
</dbReference>
<evidence type="ECO:0000256" key="3">
    <source>
        <dbReference type="ARBA" id="ARBA00022475"/>
    </source>
</evidence>
<evidence type="ECO:0000256" key="6">
    <source>
        <dbReference type="ARBA" id="ARBA00022801"/>
    </source>
</evidence>
<evidence type="ECO:0000256" key="12">
    <source>
        <dbReference type="SAM" id="SignalP"/>
    </source>
</evidence>
<evidence type="ECO:0000259" key="13">
    <source>
        <dbReference type="PROSITE" id="PS51767"/>
    </source>
</evidence>
<dbReference type="GO" id="GO:0006508">
    <property type="term" value="P:proteolysis"/>
    <property type="evidence" value="ECO:0007669"/>
    <property type="project" value="UniProtKB-KW"/>
</dbReference>
<keyword evidence="9" id="KW-0449">Lipoprotein</keyword>
<sequence>MQFLLSGLAASIAFLYVYQIQATEISSEYKNAGGKFVRNGEQKLVKRYVPLHVGLAANPDVLTEDPINERRSLPQKSYGLFGDHVEQKLKKRYLPLHVGLAANPNLITEDNIVRAHRSLPENLHKRYLPLHVGLAANPDVLTEDPVNFQSSSEITKKMRRSVKNSEINFSQPLEVDTKLNLTLTQDNNSQKEPFLLLAKDSSHSNKDPPLNLKTVGSSKAVSFPLFRRSSHEWEEDVHPEIRYQQHINNALRRHANFLGKPIEESLLVENIYKGAEGLGLKHSDLRRRGGSLIPRQNELSVGYPRSAFASAKSGTVTPAIPVTAANSIGLSIEANDVGYFAEILVGTPPAKFKVVVDTGSSDFWLMLEECHNLKDQASSCNHPTLKSTSSTFKKTTNKFKVTYGTGKVDGVLVEETLNLGGLTLNNHVFGGVTAASDEFTGKNVPFDGLLGTAKSVLSNQKVLTPVEALTKAGLLSGSFVGYAIGRVSDTQNIGQVTFGGIDQTKFNGDLTLFPNVNKKGFWEGVMSTVTVDGATVLNQRTGILDTGTTLILAPPADVQAVHAAIPGSVPDKKGNFKIPCTTRSKVGLTFGGVNFEINPVDLTFQPAGKNLTGLCISGISAGTVGGPAQWLVGDVFLKSVYFATDIPNDQMGLAVLNRVPPKDG</sequence>
<comment type="similarity">
    <text evidence="2 11">Belongs to the peptidase A1 family.</text>
</comment>
<evidence type="ECO:0000256" key="5">
    <source>
        <dbReference type="ARBA" id="ARBA00022750"/>
    </source>
</evidence>
<comment type="caution">
    <text evidence="14">The sequence shown here is derived from an EMBL/GenBank/DDBJ whole genome shotgun (WGS) entry which is preliminary data.</text>
</comment>
<dbReference type="PANTHER" id="PTHR47966">
    <property type="entry name" value="BETA-SITE APP-CLEAVING ENZYME, ISOFORM A-RELATED"/>
    <property type="match status" value="1"/>
</dbReference>
<dbReference type="InterPro" id="IPR034164">
    <property type="entry name" value="Pepsin-like_dom"/>
</dbReference>
<keyword evidence="3" id="KW-1003">Cell membrane</keyword>
<proteinExistence type="inferred from homology"/>
<dbReference type="PROSITE" id="PS51767">
    <property type="entry name" value="PEPTIDASE_A1"/>
    <property type="match status" value="1"/>
</dbReference>
<dbReference type="FunFam" id="2.40.70.10:FF:000060">
    <property type="entry name" value="Aspartic-type endopeptidase ctsD"/>
    <property type="match status" value="1"/>
</dbReference>
<reference evidence="14" key="1">
    <citation type="submission" date="2022-06" db="EMBL/GenBank/DDBJ databases">
        <authorList>
            <consortium name="SYNGENTA / RWTH Aachen University"/>
        </authorList>
    </citation>
    <scope>NUCLEOTIDE SEQUENCE</scope>
</reference>
<evidence type="ECO:0000256" key="11">
    <source>
        <dbReference type="RuleBase" id="RU000454"/>
    </source>
</evidence>
<dbReference type="GO" id="GO:0005886">
    <property type="term" value="C:plasma membrane"/>
    <property type="evidence" value="ECO:0007669"/>
    <property type="project" value="UniProtKB-SubCell"/>
</dbReference>
<dbReference type="InterPro" id="IPR021109">
    <property type="entry name" value="Peptidase_aspartic_dom_sf"/>
</dbReference>
<dbReference type="InterPro" id="IPR001969">
    <property type="entry name" value="Aspartic_peptidase_AS"/>
</dbReference>
<dbReference type="Gene3D" id="2.40.70.10">
    <property type="entry name" value="Acid Proteases"/>
    <property type="match status" value="2"/>
</dbReference>
<dbReference type="GO" id="GO:0004190">
    <property type="term" value="F:aspartic-type endopeptidase activity"/>
    <property type="evidence" value="ECO:0007669"/>
    <property type="project" value="UniProtKB-KW"/>
</dbReference>